<evidence type="ECO:0008006" key="3">
    <source>
        <dbReference type="Google" id="ProtNLM"/>
    </source>
</evidence>
<evidence type="ECO:0000313" key="2">
    <source>
        <dbReference type="Proteomes" id="UP000218896"/>
    </source>
</evidence>
<sequence length="191" mass="21931">MSGDPLPDSYADLVRLFNGLFQPSHATILVPGGEEPEYLPADGECRWNRIVFAHGFYASALHEVSHWCIAGHRRRQLYDYGYWYEPDGRDGDSQAMFEQVEARPQALEWLFTVAAGRRFHLSMDNLAGEVPGQRDRFAERVHAEVRRCLDEAMPPRAARFLDALQAFYGTRHYFQGYTFTRAQLIGSEEVQ</sequence>
<evidence type="ECO:0000313" key="1">
    <source>
        <dbReference type="EMBL" id="PAU81452.1"/>
    </source>
</evidence>
<accession>A0A2A2F9Z9</accession>
<keyword evidence="2" id="KW-1185">Reference proteome</keyword>
<name>A0A2A2F9Z9_9GAMM</name>
<comment type="caution">
    <text evidence="1">The sequence shown here is derived from an EMBL/GenBank/DDBJ whole genome shotgun (WGS) entry which is preliminary data.</text>
</comment>
<dbReference type="Proteomes" id="UP000218896">
    <property type="component" value="Unassembled WGS sequence"/>
</dbReference>
<protein>
    <recommendedName>
        <fullName evidence="3">Elongation factor P hydroxylase</fullName>
    </recommendedName>
</protein>
<dbReference type="Pfam" id="PF04315">
    <property type="entry name" value="EpmC"/>
    <property type="match status" value="1"/>
</dbReference>
<dbReference type="EMBL" id="NSKD01000002">
    <property type="protein sequence ID" value="PAU81452.1"/>
    <property type="molecule type" value="Genomic_DNA"/>
</dbReference>
<dbReference type="AlphaFoldDB" id="A0A2A2F9Z9"/>
<organism evidence="1 2">
    <name type="scientific">Halovibrio salipaludis</name>
    <dbReference type="NCBI Taxonomy" id="2032626"/>
    <lineage>
        <taxon>Bacteria</taxon>
        <taxon>Pseudomonadati</taxon>
        <taxon>Pseudomonadota</taxon>
        <taxon>Gammaproteobacteria</taxon>
        <taxon>Oceanospirillales</taxon>
        <taxon>Halomonadaceae</taxon>
        <taxon>Halovibrio</taxon>
    </lineage>
</organism>
<dbReference type="InterPro" id="IPR007411">
    <property type="entry name" value="EpmC"/>
</dbReference>
<dbReference type="OrthoDB" id="5298591at2"/>
<proteinExistence type="predicted"/>
<gene>
    <name evidence="1" type="ORF">CK501_06835</name>
</gene>
<reference evidence="1 2" key="1">
    <citation type="submission" date="2017-08" db="EMBL/GenBank/DDBJ databases">
        <title>Halovibrio sewagensis sp. nov., isolated from wastewater of high salinity.</title>
        <authorList>
            <person name="Dong X."/>
            <person name="Zhang G."/>
        </authorList>
    </citation>
    <scope>NUCLEOTIDE SEQUENCE [LARGE SCALE GENOMIC DNA]</scope>
    <source>
        <strain evidence="1 2">YL5-2</strain>
    </source>
</reference>